<proteinExistence type="predicted"/>
<keyword evidence="1" id="KW-0812">Transmembrane</keyword>
<dbReference type="EMBL" id="JAVDQF010000001">
    <property type="protein sequence ID" value="MDR6268623.1"/>
    <property type="molecule type" value="Genomic_DNA"/>
</dbReference>
<keyword evidence="1" id="KW-1133">Transmembrane helix</keyword>
<organism evidence="2 3">
    <name type="scientific">Arthrobacter russicus</name>
    <dbReference type="NCBI Taxonomy" id="172040"/>
    <lineage>
        <taxon>Bacteria</taxon>
        <taxon>Bacillati</taxon>
        <taxon>Actinomycetota</taxon>
        <taxon>Actinomycetes</taxon>
        <taxon>Micrococcales</taxon>
        <taxon>Micrococcaceae</taxon>
        <taxon>Arthrobacter</taxon>
    </lineage>
</organism>
<dbReference type="RefSeq" id="WP_309796375.1">
    <property type="nucleotide sequence ID" value="NZ_BAAAHY010000006.1"/>
</dbReference>
<keyword evidence="1" id="KW-0472">Membrane</keyword>
<name>A0ABU1J881_9MICC</name>
<feature type="transmembrane region" description="Helical" evidence="1">
    <location>
        <begin position="15"/>
        <end position="34"/>
    </location>
</feature>
<feature type="transmembrane region" description="Helical" evidence="1">
    <location>
        <begin position="46"/>
        <end position="65"/>
    </location>
</feature>
<protein>
    <submittedName>
        <fullName evidence="2">Membrane-anchored protein</fullName>
    </submittedName>
</protein>
<evidence type="ECO:0000313" key="3">
    <source>
        <dbReference type="Proteomes" id="UP001185069"/>
    </source>
</evidence>
<accession>A0ABU1J881</accession>
<evidence type="ECO:0000313" key="2">
    <source>
        <dbReference type="EMBL" id="MDR6268623.1"/>
    </source>
</evidence>
<sequence>MGATNPIVPIWWDPGLVLLAVATLLWFVVTLVSIARSRLTVPLKLVCALLALAMPIIGGIVWFASRKSLERSVSRTG</sequence>
<dbReference type="Proteomes" id="UP001185069">
    <property type="component" value="Unassembled WGS sequence"/>
</dbReference>
<evidence type="ECO:0000256" key="1">
    <source>
        <dbReference type="SAM" id="Phobius"/>
    </source>
</evidence>
<gene>
    <name evidence="2" type="ORF">JOE69_000861</name>
</gene>
<reference evidence="2 3" key="1">
    <citation type="submission" date="2023-07" db="EMBL/GenBank/DDBJ databases">
        <title>Sequencing the genomes of 1000 actinobacteria strains.</title>
        <authorList>
            <person name="Klenk H.-P."/>
        </authorList>
    </citation>
    <scope>NUCLEOTIDE SEQUENCE [LARGE SCALE GENOMIC DNA]</scope>
    <source>
        <strain evidence="2 3">DSM 14555</strain>
    </source>
</reference>
<comment type="caution">
    <text evidence="2">The sequence shown here is derived from an EMBL/GenBank/DDBJ whole genome shotgun (WGS) entry which is preliminary data.</text>
</comment>
<keyword evidence="3" id="KW-1185">Reference proteome</keyword>